<organism evidence="4 5">
    <name type="scientific">Alkalihalophilus pseudofirmus</name>
    <name type="common">Bacillus pseudofirmus</name>
    <dbReference type="NCBI Taxonomy" id="79885"/>
    <lineage>
        <taxon>Bacteria</taxon>
        <taxon>Bacillati</taxon>
        <taxon>Bacillota</taxon>
        <taxon>Bacilli</taxon>
        <taxon>Bacillales</taxon>
        <taxon>Bacillaceae</taxon>
        <taxon>Alkalihalophilus</taxon>
    </lineage>
</organism>
<dbReference type="RefSeq" id="WP_323467693.1">
    <property type="nucleotide sequence ID" value="NZ_CP144224.1"/>
</dbReference>
<evidence type="ECO:0000313" key="5">
    <source>
        <dbReference type="Proteomes" id="UP001285636"/>
    </source>
</evidence>
<evidence type="ECO:0000256" key="1">
    <source>
        <dbReference type="SAM" id="Phobius"/>
    </source>
</evidence>
<evidence type="ECO:0000259" key="3">
    <source>
        <dbReference type="Pfam" id="PF08977"/>
    </source>
</evidence>
<comment type="caution">
    <text evidence="4">The sequence shown here is derived from an EMBL/GenBank/DDBJ whole genome shotgun (WGS) entry which is preliminary data.</text>
</comment>
<reference evidence="4" key="1">
    <citation type="submission" date="2023-10" db="EMBL/GenBank/DDBJ databases">
        <title>Screening of Alkalihalophilus pseudofirmusBZ-TG-HK211 and Its Alleviation of Salt Stress on Rapeseed Growth.</title>
        <authorList>
            <person name="Zhao B."/>
            <person name="Guo T."/>
        </authorList>
    </citation>
    <scope>NUCLEOTIDE SEQUENCE</scope>
    <source>
        <strain evidence="4">BZ-TG-HK211</strain>
    </source>
</reference>
<name>A0AAJ2U4W7_ALKPS</name>
<dbReference type="InterPro" id="IPR015071">
    <property type="entry name" value="BOFC_N"/>
</dbReference>
<dbReference type="Proteomes" id="UP001285636">
    <property type="component" value="Unassembled WGS sequence"/>
</dbReference>
<feature type="transmembrane region" description="Helical" evidence="1">
    <location>
        <begin position="12"/>
        <end position="31"/>
    </location>
</feature>
<dbReference type="EMBL" id="JAWJAY010000014">
    <property type="protein sequence ID" value="MDV2887416.1"/>
    <property type="molecule type" value="Genomic_DNA"/>
</dbReference>
<gene>
    <name evidence="4" type="ORF">RYX45_19715</name>
</gene>
<feature type="domain" description="Bypass-of-forespore C N-terminal" evidence="3">
    <location>
        <begin position="59"/>
        <end position="108"/>
    </location>
</feature>
<accession>A0AAJ2U4W7</accession>
<dbReference type="AlphaFoldDB" id="A0AAJ2U4W7"/>
<protein>
    <submittedName>
        <fullName evidence="4">Intercompartmental signaling factor BofC</fullName>
    </submittedName>
</protein>
<keyword evidence="1" id="KW-0472">Membrane</keyword>
<evidence type="ECO:0000259" key="2">
    <source>
        <dbReference type="Pfam" id="PF08955"/>
    </source>
</evidence>
<dbReference type="InterPro" id="IPR038118">
    <property type="entry name" value="BOFC_N_sf"/>
</dbReference>
<keyword evidence="1" id="KW-0812">Transmembrane</keyword>
<dbReference type="Pfam" id="PF08977">
    <property type="entry name" value="BOFC_N"/>
    <property type="match status" value="1"/>
</dbReference>
<feature type="domain" description="Bypass of forespore C C-terminal" evidence="2">
    <location>
        <begin position="111"/>
        <end position="183"/>
    </location>
</feature>
<dbReference type="InterPro" id="IPR038117">
    <property type="entry name" value="BofC_C_sf"/>
</dbReference>
<dbReference type="Pfam" id="PF08955">
    <property type="entry name" value="BofC_C"/>
    <property type="match status" value="1"/>
</dbReference>
<evidence type="ECO:0000313" key="4">
    <source>
        <dbReference type="EMBL" id="MDV2887416.1"/>
    </source>
</evidence>
<keyword evidence="1" id="KW-1133">Transmembrane helix</keyword>
<dbReference type="InterPro" id="IPR015050">
    <property type="entry name" value="BofC_C"/>
</dbReference>
<dbReference type="Gene3D" id="3.30.70.1740">
    <property type="entry name" value="Bypass-of-forespore C, C-terminal domain"/>
    <property type="match status" value="1"/>
</dbReference>
<proteinExistence type="predicted"/>
<sequence>MKVFQVIKKQKGHTLLIIFLLLLVSGVSVLFNQAFSSAERGLAESDLGEAFEVSGPATMDVTLQYMYLDGEVIEEKTKETIWSMEDFWAQYEDWNLLRQSEDGIVFQKEIDDISPALKMNGYFGITEDGVLSIFEGVPQDEQVIQSFFQVDTKKLKSKQHSELVNGIPIGDKHHYEEVLEAFAEYKESEF</sequence>
<dbReference type="Gene3D" id="3.10.20.420">
    <property type="entry name" value="Bypass-of-forespore C, N-terminal domain"/>
    <property type="match status" value="1"/>
</dbReference>